<dbReference type="Proteomes" id="UP000252255">
    <property type="component" value="Unassembled WGS sequence"/>
</dbReference>
<dbReference type="RefSeq" id="WP_114099714.1">
    <property type="nucleotide sequence ID" value="NZ_JPWI01000015.1"/>
</dbReference>
<reference evidence="1 2" key="1">
    <citation type="submission" date="2014-07" db="EMBL/GenBank/DDBJ databases">
        <title>Draft genome sequence of Thalassospira profundimaris PR54-5.</title>
        <authorList>
            <person name="Lai Q."/>
            <person name="Shao Z."/>
        </authorList>
    </citation>
    <scope>NUCLEOTIDE SEQUENCE [LARGE SCALE GENOMIC DNA]</scope>
    <source>
        <strain evidence="1 2">PR54-5</strain>
    </source>
</reference>
<comment type="caution">
    <text evidence="1">The sequence shown here is derived from an EMBL/GenBank/DDBJ whole genome shotgun (WGS) entry which is preliminary data.</text>
</comment>
<name>A0A367WP60_9PROT</name>
<dbReference type="EMBL" id="JPWI01000015">
    <property type="protein sequence ID" value="RCK43243.1"/>
    <property type="molecule type" value="Genomic_DNA"/>
</dbReference>
<proteinExistence type="predicted"/>
<dbReference type="AlphaFoldDB" id="A0A367WP60"/>
<evidence type="ECO:0000313" key="2">
    <source>
        <dbReference type="Proteomes" id="UP000252255"/>
    </source>
</evidence>
<organism evidence="1 2">
    <name type="scientific">Thalassospira profundimaris</name>
    <dbReference type="NCBI Taxonomy" id="502049"/>
    <lineage>
        <taxon>Bacteria</taxon>
        <taxon>Pseudomonadati</taxon>
        <taxon>Pseudomonadota</taxon>
        <taxon>Alphaproteobacteria</taxon>
        <taxon>Rhodospirillales</taxon>
        <taxon>Thalassospiraceae</taxon>
        <taxon>Thalassospira</taxon>
    </lineage>
</organism>
<evidence type="ECO:0000313" key="1">
    <source>
        <dbReference type="EMBL" id="RCK43243.1"/>
    </source>
</evidence>
<gene>
    <name evidence="1" type="ORF">TH30_19720</name>
</gene>
<protein>
    <submittedName>
        <fullName evidence="1">Uncharacterized protein</fullName>
    </submittedName>
</protein>
<sequence length="60" mass="6898">MKITETRCPQDDRELDNVLLEVTKILLPRKANKLQALRLQQQIIPAAQLSADILPFKTKE</sequence>
<accession>A0A367WP60</accession>